<comment type="caution">
    <text evidence="1">The sequence shown here is derived from an EMBL/GenBank/DDBJ whole genome shotgun (WGS) entry which is preliminary data.</text>
</comment>
<protein>
    <submittedName>
        <fullName evidence="1">Uncharacterized protein</fullName>
    </submittedName>
</protein>
<evidence type="ECO:0000313" key="1">
    <source>
        <dbReference type="EMBL" id="KAI4303892.1"/>
    </source>
</evidence>
<keyword evidence="2" id="KW-1185">Reference proteome</keyword>
<name>A0ACB9L3E8_9MYRT</name>
<proteinExistence type="predicted"/>
<sequence length="597" mass="65545">MHTVEMADHGKAGGAAAVPAAADDAQQEVDYKGWKAMPFIIGNETFERLGAIGTLANLLIYLTQRFNLKSITAANMVNIFNGTANLSTLLGAFLCDTYFGRFKTLAFATIASYSGLQAIQLTAAVDKLHPPPCGSHSMCIEPTRGQVAFLITAFALLVVGAAGIRPCNLAFGADQFNPRTEAGRRGMNSFINWYVCNYTLAVMFSLTVIVYIQTNISWTIGLAIPAGLMLFSCVVYFTGSHMYVKVKATGSPMTSLLQVIVAAIRKRRLDHPENPAVSLHNHIPAKSINFKLPYTPQLRFLDKAAIIVPGEKLSTDGSPVEPWRLCSMQQVEEVKCVARVIPIWISGMFYLIAIIQQQTYAIFQATQADRRLGNGNFKVPPASYVIFLMLSLTIFVPIYDRVIVPSLRRVTGNVGGITMLQRIGIGFSIAIVATIVSAFIEEHRRTIALSRPPVGYEPRRGAISSVSALWLVPQMTLAGLAESFATIGLLEFYYKQFPENMKSIAGSIFCCGFAGASYLSSLLISIVHHITGKDGHRNWLPEDLNKGRLDYFYYLVAAIGVLNLGYFLMCSSCYRYKGDSDAETEFQKENPPEKVVV</sequence>
<gene>
    <name evidence="1" type="ORF">MLD38_039475</name>
</gene>
<dbReference type="Proteomes" id="UP001057402">
    <property type="component" value="Chromosome 12"/>
</dbReference>
<evidence type="ECO:0000313" key="2">
    <source>
        <dbReference type="Proteomes" id="UP001057402"/>
    </source>
</evidence>
<organism evidence="1 2">
    <name type="scientific">Melastoma candidum</name>
    <dbReference type="NCBI Taxonomy" id="119954"/>
    <lineage>
        <taxon>Eukaryota</taxon>
        <taxon>Viridiplantae</taxon>
        <taxon>Streptophyta</taxon>
        <taxon>Embryophyta</taxon>
        <taxon>Tracheophyta</taxon>
        <taxon>Spermatophyta</taxon>
        <taxon>Magnoliopsida</taxon>
        <taxon>eudicotyledons</taxon>
        <taxon>Gunneridae</taxon>
        <taxon>Pentapetalae</taxon>
        <taxon>rosids</taxon>
        <taxon>malvids</taxon>
        <taxon>Myrtales</taxon>
        <taxon>Melastomataceae</taxon>
        <taxon>Melastomatoideae</taxon>
        <taxon>Melastomateae</taxon>
        <taxon>Melastoma</taxon>
    </lineage>
</organism>
<dbReference type="EMBL" id="CM042891">
    <property type="protein sequence ID" value="KAI4303892.1"/>
    <property type="molecule type" value="Genomic_DNA"/>
</dbReference>
<reference evidence="2" key="1">
    <citation type="journal article" date="2023" name="Front. Plant Sci.">
        <title>Chromosomal-level genome assembly of Melastoma candidum provides insights into trichome evolution.</title>
        <authorList>
            <person name="Zhong Y."/>
            <person name="Wu W."/>
            <person name="Sun C."/>
            <person name="Zou P."/>
            <person name="Liu Y."/>
            <person name="Dai S."/>
            <person name="Zhou R."/>
        </authorList>
    </citation>
    <scope>NUCLEOTIDE SEQUENCE [LARGE SCALE GENOMIC DNA]</scope>
</reference>
<accession>A0ACB9L3E8</accession>